<accession>A0A3N4JL28</accession>
<dbReference type="GO" id="GO:0005758">
    <property type="term" value="C:mitochondrial intermembrane space"/>
    <property type="evidence" value="ECO:0007669"/>
    <property type="project" value="TreeGrafter"/>
</dbReference>
<keyword evidence="2" id="KW-1015">Disulfide bond</keyword>
<evidence type="ECO:0000256" key="2">
    <source>
        <dbReference type="ARBA" id="ARBA00023157"/>
    </source>
</evidence>
<proteinExistence type="inferred from homology"/>
<dbReference type="GO" id="GO:1990050">
    <property type="term" value="F:phosphatidic acid transfer activity"/>
    <property type="evidence" value="ECO:0007669"/>
    <property type="project" value="TreeGrafter"/>
</dbReference>
<comment type="similarity">
    <text evidence="1">Belongs to the TRIAP1/MDM35 family.</text>
</comment>
<reference evidence="4 5" key="1">
    <citation type="journal article" date="2018" name="Nat. Ecol. Evol.">
        <title>Pezizomycetes genomes reveal the molecular basis of ectomycorrhizal truffle lifestyle.</title>
        <authorList>
            <person name="Murat C."/>
            <person name="Payen T."/>
            <person name="Noel B."/>
            <person name="Kuo A."/>
            <person name="Morin E."/>
            <person name="Chen J."/>
            <person name="Kohler A."/>
            <person name="Krizsan K."/>
            <person name="Balestrini R."/>
            <person name="Da Silva C."/>
            <person name="Montanini B."/>
            <person name="Hainaut M."/>
            <person name="Levati E."/>
            <person name="Barry K.W."/>
            <person name="Belfiori B."/>
            <person name="Cichocki N."/>
            <person name="Clum A."/>
            <person name="Dockter R.B."/>
            <person name="Fauchery L."/>
            <person name="Guy J."/>
            <person name="Iotti M."/>
            <person name="Le Tacon F."/>
            <person name="Lindquist E.A."/>
            <person name="Lipzen A."/>
            <person name="Malagnac F."/>
            <person name="Mello A."/>
            <person name="Molinier V."/>
            <person name="Miyauchi S."/>
            <person name="Poulain J."/>
            <person name="Riccioni C."/>
            <person name="Rubini A."/>
            <person name="Sitrit Y."/>
            <person name="Splivallo R."/>
            <person name="Traeger S."/>
            <person name="Wang M."/>
            <person name="Zifcakova L."/>
            <person name="Wipf D."/>
            <person name="Zambonelli A."/>
            <person name="Paolocci F."/>
            <person name="Nowrousian M."/>
            <person name="Ottonello S."/>
            <person name="Baldrian P."/>
            <person name="Spatafora J.W."/>
            <person name="Henrissat B."/>
            <person name="Nagy L.G."/>
            <person name="Aury J.M."/>
            <person name="Wincker P."/>
            <person name="Grigoriev I.V."/>
            <person name="Bonfante P."/>
            <person name="Martin F.M."/>
        </authorList>
    </citation>
    <scope>NUCLEOTIDE SEQUENCE [LARGE SCALE GENOMIC DNA]</scope>
    <source>
        <strain evidence="4 5">120613-1</strain>
    </source>
</reference>
<dbReference type="AlphaFoldDB" id="A0A3N4JL28"/>
<dbReference type="Pfam" id="PF05254">
    <property type="entry name" value="UPF0203"/>
    <property type="match status" value="1"/>
</dbReference>
<sequence length="114" mass="12827">MSSSLAPVSPSTPQTTKTHQNSFATHPSSFLEEASNNLPPFQECSEKKERYDTCFIKWYSEKYLRGEGSTDECEGLFKEYKSCLNAALKQKGIHNMIEEARKSSPSNDNARGLK</sequence>
<protein>
    <submittedName>
        <fullName evidence="4">UPF0203-domain-containing protein</fullName>
    </submittedName>
</protein>
<dbReference type="EMBL" id="ML120392">
    <property type="protein sequence ID" value="RPA98962.1"/>
    <property type="molecule type" value="Genomic_DNA"/>
</dbReference>
<evidence type="ECO:0000256" key="1">
    <source>
        <dbReference type="ARBA" id="ARBA00006196"/>
    </source>
</evidence>
<dbReference type="PANTHER" id="PTHR46403">
    <property type="entry name" value="TP53-REGULATED INHIBITOR OF APOPTOSIS 1"/>
    <property type="match status" value="1"/>
</dbReference>
<keyword evidence="5" id="KW-1185">Reference proteome</keyword>
<feature type="region of interest" description="Disordered" evidence="3">
    <location>
        <begin position="1"/>
        <end position="37"/>
    </location>
</feature>
<dbReference type="GO" id="GO:0005634">
    <property type="term" value="C:nucleus"/>
    <property type="evidence" value="ECO:0007669"/>
    <property type="project" value="TreeGrafter"/>
</dbReference>
<gene>
    <name evidence="4" type="ORF">L873DRAFT_1686092</name>
</gene>
<dbReference type="STRING" id="1336337.A0A3N4JL28"/>
<dbReference type="OrthoDB" id="19091at2759"/>
<evidence type="ECO:0000256" key="3">
    <source>
        <dbReference type="SAM" id="MobiDB-lite"/>
    </source>
</evidence>
<evidence type="ECO:0000313" key="5">
    <source>
        <dbReference type="Proteomes" id="UP000276215"/>
    </source>
</evidence>
<name>A0A3N4JL28_9PEZI</name>
<dbReference type="GO" id="GO:0045332">
    <property type="term" value="P:phospholipid translocation"/>
    <property type="evidence" value="ECO:0007669"/>
    <property type="project" value="TreeGrafter"/>
</dbReference>
<dbReference type="GO" id="GO:0005829">
    <property type="term" value="C:cytosol"/>
    <property type="evidence" value="ECO:0007669"/>
    <property type="project" value="TreeGrafter"/>
</dbReference>
<dbReference type="PROSITE" id="PS51808">
    <property type="entry name" value="CHCH"/>
    <property type="match status" value="1"/>
</dbReference>
<dbReference type="PANTHER" id="PTHR46403:SF1">
    <property type="entry name" value="TP53-REGULATED INHIBITOR OF APOPTOSIS 1"/>
    <property type="match status" value="1"/>
</dbReference>
<dbReference type="Proteomes" id="UP000276215">
    <property type="component" value="Unassembled WGS sequence"/>
</dbReference>
<organism evidence="4 5">
    <name type="scientific">Choiromyces venosus 120613-1</name>
    <dbReference type="NCBI Taxonomy" id="1336337"/>
    <lineage>
        <taxon>Eukaryota</taxon>
        <taxon>Fungi</taxon>
        <taxon>Dikarya</taxon>
        <taxon>Ascomycota</taxon>
        <taxon>Pezizomycotina</taxon>
        <taxon>Pezizomycetes</taxon>
        <taxon>Pezizales</taxon>
        <taxon>Tuberaceae</taxon>
        <taxon>Choiromyces</taxon>
    </lineage>
</organism>
<dbReference type="InterPro" id="IPR007918">
    <property type="entry name" value="MDM35_apoptosis"/>
</dbReference>
<evidence type="ECO:0000313" key="4">
    <source>
        <dbReference type="EMBL" id="RPA98962.1"/>
    </source>
</evidence>